<organism evidence="2 3">
    <name type="scientific">Ampelomyces quisqualis</name>
    <name type="common">Powdery mildew agent</name>
    <dbReference type="NCBI Taxonomy" id="50730"/>
    <lineage>
        <taxon>Eukaryota</taxon>
        <taxon>Fungi</taxon>
        <taxon>Dikarya</taxon>
        <taxon>Ascomycota</taxon>
        <taxon>Pezizomycotina</taxon>
        <taxon>Dothideomycetes</taxon>
        <taxon>Pleosporomycetidae</taxon>
        <taxon>Pleosporales</taxon>
        <taxon>Pleosporineae</taxon>
        <taxon>Phaeosphaeriaceae</taxon>
        <taxon>Ampelomyces</taxon>
    </lineage>
</organism>
<name>A0A6A5QSW5_AMPQU</name>
<feature type="transmembrane region" description="Helical" evidence="1">
    <location>
        <begin position="12"/>
        <end position="32"/>
    </location>
</feature>
<gene>
    <name evidence="2" type="ORF">BDU57DRAFT_180891</name>
</gene>
<dbReference type="AlphaFoldDB" id="A0A6A5QSW5"/>
<accession>A0A6A5QSW5</accession>
<feature type="transmembrane region" description="Helical" evidence="1">
    <location>
        <begin position="281"/>
        <end position="298"/>
    </location>
</feature>
<protein>
    <submittedName>
        <fullName evidence="2">Uncharacterized protein</fullName>
    </submittedName>
</protein>
<keyword evidence="3" id="KW-1185">Reference proteome</keyword>
<keyword evidence="1" id="KW-0812">Transmembrane</keyword>
<dbReference type="Proteomes" id="UP000800096">
    <property type="component" value="Unassembled WGS sequence"/>
</dbReference>
<proteinExistence type="predicted"/>
<dbReference type="OrthoDB" id="4225365at2759"/>
<evidence type="ECO:0000256" key="1">
    <source>
        <dbReference type="SAM" id="Phobius"/>
    </source>
</evidence>
<evidence type="ECO:0000313" key="3">
    <source>
        <dbReference type="Proteomes" id="UP000800096"/>
    </source>
</evidence>
<feature type="transmembrane region" description="Helical" evidence="1">
    <location>
        <begin position="255"/>
        <end position="275"/>
    </location>
</feature>
<keyword evidence="1" id="KW-0472">Membrane</keyword>
<sequence length="373" mass="42475">MPRVTPYRCLRTILLPWIVMLGMWFFLPSPVIPPHQRGAYIQNKLASGNTVITALDYKPFLRHPGRVYSGECSECSDILPHWRLRASGPDLLLSMSYYYDGHSNLNLNDVLRDATQWHDRTWTGHEWKPYFSPPLGFGGVPGGDTAEEINMPWFDVTDQKLIHYNMHNFETHLNVRAVVPEPGVVEIWRNAYIEPILHDTIANDEQIVYNELNRKKEDLDLLASFQLLDKGKGTRVLVKYLAGSLPSRTYPIRRALLVPLGPFIAVPFIVLGGLLESLSSTFFYIILYFGFLAGIVCYRKMLGRGPASTPCGTMSWPFDSFFGGKCRSRNRKKGVWGPTGPVELGKNWNTFDEEKEVGLQRPKTVRLGRGWND</sequence>
<keyword evidence="1" id="KW-1133">Transmembrane helix</keyword>
<evidence type="ECO:0000313" key="2">
    <source>
        <dbReference type="EMBL" id="KAF1917910.1"/>
    </source>
</evidence>
<reference evidence="2" key="1">
    <citation type="journal article" date="2020" name="Stud. Mycol.">
        <title>101 Dothideomycetes genomes: a test case for predicting lifestyles and emergence of pathogens.</title>
        <authorList>
            <person name="Haridas S."/>
            <person name="Albert R."/>
            <person name="Binder M."/>
            <person name="Bloem J."/>
            <person name="Labutti K."/>
            <person name="Salamov A."/>
            <person name="Andreopoulos B."/>
            <person name="Baker S."/>
            <person name="Barry K."/>
            <person name="Bills G."/>
            <person name="Bluhm B."/>
            <person name="Cannon C."/>
            <person name="Castanera R."/>
            <person name="Culley D."/>
            <person name="Daum C."/>
            <person name="Ezra D."/>
            <person name="Gonzalez J."/>
            <person name="Henrissat B."/>
            <person name="Kuo A."/>
            <person name="Liang C."/>
            <person name="Lipzen A."/>
            <person name="Lutzoni F."/>
            <person name="Magnuson J."/>
            <person name="Mondo S."/>
            <person name="Nolan M."/>
            <person name="Ohm R."/>
            <person name="Pangilinan J."/>
            <person name="Park H.-J."/>
            <person name="Ramirez L."/>
            <person name="Alfaro M."/>
            <person name="Sun H."/>
            <person name="Tritt A."/>
            <person name="Yoshinaga Y."/>
            <person name="Zwiers L.-H."/>
            <person name="Turgeon B."/>
            <person name="Goodwin S."/>
            <person name="Spatafora J."/>
            <person name="Crous P."/>
            <person name="Grigoriev I."/>
        </authorList>
    </citation>
    <scope>NUCLEOTIDE SEQUENCE</scope>
    <source>
        <strain evidence="2">HMLAC05119</strain>
    </source>
</reference>
<dbReference type="EMBL" id="ML979134">
    <property type="protein sequence ID" value="KAF1917910.1"/>
    <property type="molecule type" value="Genomic_DNA"/>
</dbReference>